<evidence type="ECO:0000256" key="1">
    <source>
        <dbReference type="ARBA" id="ARBA00022737"/>
    </source>
</evidence>
<dbReference type="InterPro" id="IPR036770">
    <property type="entry name" value="Ankyrin_rpt-contain_sf"/>
</dbReference>
<dbReference type="Pfam" id="PF00023">
    <property type="entry name" value="Ank"/>
    <property type="match status" value="1"/>
</dbReference>
<evidence type="ECO:0000256" key="2">
    <source>
        <dbReference type="ARBA" id="ARBA00023043"/>
    </source>
</evidence>
<dbReference type="EMBL" id="MU864540">
    <property type="protein sequence ID" value="KAK4183555.1"/>
    <property type="molecule type" value="Genomic_DNA"/>
</dbReference>
<dbReference type="InterPro" id="IPR002110">
    <property type="entry name" value="Ankyrin_rpt"/>
</dbReference>
<accession>A0AAN6WKE8</accession>
<dbReference type="PROSITE" id="PS50088">
    <property type="entry name" value="ANK_REPEAT"/>
    <property type="match status" value="2"/>
</dbReference>
<dbReference type="AlphaFoldDB" id="A0AAN6WKE8"/>
<dbReference type="PANTHER" id="PTHR24171">
    <property type="entry name" value="ANKYRIN REPEAT DOMAIN-CONTAINING PROTEIN 39-RELATED"/>
    <property type="match status" value="1"/>
</dbReference>
<keyword evidence="2 3" id="KW-0040">ANK repeat</keyword>
<evidence type="ECO:0000313" key="6">
    <source>
        <dbReference type="Proteomes" id="UP001302126"/>
    </source>
</evidence>
<keyword evidence="1" id="KW-0677">Repeat</keyword>
<dbReference type="Gene3D" id="1.25.40.20">
    <property type="entry name" value="Ankyrin repeat-containing domain"/>
    <property type="match status" value="2"/>
</dbReference>
<name>A0AAN6WKE8_9PEZI</name>
<feature type="repeat" description="ANK" evidence="3">
    <location>
        <begin position="430"/>
        <end position="456"/>
    </location>
</feature>
<sequence>MSTPPIAEPMNATPVKQWDSGKEPGFNDEAHLGTPVGWTLLDGRWGTRNQAWSISDAWREAPADFHRLLDDLRRTQQFFAEIQNGLRDIYLPPSSSTCGFSTSPKLPVKLLCEGSAVVERIEQVVDKLRGADDINQSEVAEGLQKRRRITWLRYSVKIIGLRKELKSVTLSIFRLLAAQNLTVSAGLSRAIERSGIKILSGVHREFETNLDRIESHMDQTVSKSSDITVSRITSHCTDKVCRMARSRMRTTNIHLVFRFPRWLVRGGLSILLSSNLNGNPQMNIRIFNQVPPGHSNMLWCIFGGDVEGVKRLLEEGRGSIYDVFSDEHASPLSLAVSYRDIPMMQLLIQAGADIFYEGRQGGSIITQTCLAAAMLEPPQATEILKLIPAFDYVDMSTLSKAIVGILEVDILELLQKPQHLEDINTLDDGNGMGPLHYAALRKDVYAAKALLQAGADGCLKARGSLSTPLMKTPPRSSFSLSMGPISTVAIRKGETALANAVLAQRHKHAQILLEAHCDFRAINNFGLTILHHLAGGGAVEMMELFTRYRMRKLPRGTTEKSPWQIFSERPSIPPELRQAFNDLLASVTYEDSPSVNEDSDDDEFVDAQDTWDHDEKTSV</sequence>
<reference evidence="5" key="2">
    <citation type="submission" date="2023-05" db="EMBL/GenBank/DDBJ databases">
        <authorList>
            <consortium name="Lawrence Berkeley National Laboratory"/>
            <person name="Steindorff A."/>
            <person name="Hensen N."/>
            <person name="Bonometti L."/>
            <person name="Westerberg I."/>
            <person name="Brannstrom I.O."/>
            <person name="Guillou S."/>
            <person name="Cros-Aarteil S."/>
            <person name="Calhoun S."/>
            <person name="Haridas S."/>
            <person name="Kuo A."/>
            <person name="Mondo S."/>
            <person name="Pangilinan J."/>
            <person name="Riley R."/>
            <person name="Labutti K."/>
            <person name="Andreopoulos B."/>
            <person name="Lipzen A."/>
            <person name="Chen C."/>
            <person name="Yanf M."/>
            <person name="Daum C."/>
            <person name="Ng V."/>
            <person name="Clum A."/>
            <person name="Ohm R."/>
            <person name="Martin F."/>
            <person name="Silar P."/>
            <person name="Natvig D."/>
            <person name="Lalanne C."/>
            <person name="Gautier V."/>
            <person name="Ament-Velasquez S.L."/>
            <person name="Kruys A."/>
            <person name="Hutchinson M.I."/>
            <person name="Powell A.J."/>
            <person name="Barry K."/>
            <person name="Miller A.N."/>
            <person name="Grigoriev I.V."/>
            <person name="Debuchy R."/>
            <person name="Gladieux P."/>
            <person name="Thoren M.H."/>
            <person name="Johannesson H."/>
        </authorList>
    </citation>
    <scope>NUCLEOTIDE SEQUENCE</scope>
    <source>
        <strain evidence="5">PSN309</strain>
    </source>
</reference>
<proteinExistence type="predicted"/>
<dbReference type="Proteomes" id="UP001302126">
    <property type="component" value="Unassembled WGS sequence"/>
</dbReference>
<dbReference type="SUPFAM" id="SSF48403">
    <property type="entry name" value="Ankyrin repeat"/>
    <property type="match status" value="1"/>
</dbReference>
<protein>
    <submittedName>
        <fullName evidence="5">Ankyrin repeat-containing domain protein</fullName>
    </submittedName>
</protein>
<evidence type="ECO:0000256" key="3">
    <source>
        <dbReference type="PROSITE-ProRule" id="PRU00023"/>
    </source>
</evidence>
<evidence type="ECO:0000313" key="5">
    <source>
        <dbReference type="EMBL" id="KAK4183555.1"/>
    </source>
</evidence>
<keyword evidence="6" id="KW-1185">Reference proteome</keyword>
<feature type="compositionally biased region" description="Acidic residues" evidence="4">
    <location>
        <begin position="597"/>
        <end position="606"/>
    </location>
</feature>
<feature type="repeat" description="ANK" evidence="3">
    <location>
        <begin position="327"/>
        <end position="359"/>
    </location>
</feature>
<feature type="region of interest" description="Disordered" evidence="4">
    <location>
        <begin position="590"/>
        <end position="619"/>
    </location>
</feature>
<gene>
    <name evidence="5" type="ORF">QBC35DRAFT_478049</name>
</gene>
<organism evidence="5 6">
    <name type="scientific">Podospora australis</name>
    <dbReference type="NCBI Taxonomy" id="1536484"/>
    <lineage>
        <taxon>Eukaryota</taxon>
        <taxon>Fungi</taxon>
        <taxon>Dikarya</taxon>
        <taxon>Ascomycota</taxon>
        <taxon>Pezizomycotina</taxon>
        <taxon>Sordariomycetes</taxon>
        <taxon>Sordariomycetidae</taxon>
        <taxon>Sordariales</taxon>
        <taxon>Podosporaceae</taxon>
        <taxon>Podospora</taxon>
    </lineage>
</organism>
<evidence type="ECO:0000256" key="4">
    <source>
        <dbReference type="SAM" id="MobiDB-lite"/>
    </source>
</evidence>
<dbReference type="PROSITE" id="PS50297">
    <property type="entry name" value="ANK_REP_REGION"/>
    <property type="match status" value="2"/>
</dbReference>
<comment type="caution">
    <text evidence="5">The sequence shown here is derived from an EMBL/GenBank/DDBJ whole genome shotgun (WGS) entry which is preliminary data.</text>
</comment>
<reference evidence="5" key="1">
    <citation type="journal article" date="2023" name="Mol. Phylogenet. Evol.">
        <title>Genome-scale phylogeny and comparative genomics of the fungal order Sordariales.</title>
        <authorList>
            <person name="Hensen N."/>
            <person name="Bonometti L."/>
            <person name="Westerberg I."/>
            <person name="Brannstrom I.O."/>
            <person name="Guillou S."/>
            <person name="Cros-Aarteil S."/>
            <person name="Calhoun S."/>
            <person name="Haridas S."/>
            <person name="Kuo A."/>
            <person name="Mondo S."/>
            <person name="Pangilinan J."/>
            <person name="Riley R."/>
            <person name="LaButti K."/>
            <person name="Andreopoulos B."/>
            <person name="Lipzen A."/>
            <person name="Chen C."/>
            <person name="Yan M."/>
            <person name="Daum C."/>
            <person name="Ng V."/>
            <person name="Clum A."/>
            <person name="Steindorff A."/>
            <person name="Ohm R.A."/>
            <person name="Martin F."/>
            <person name="Silar P."/>
            <person name="Natvig D.O."/>
            <person name="Lalanne C."/>
            <person name="Gautier V."/>
            <person name="Ament-Velasquez S.L."/>
            <person name="Kruys A."/>
            <person name="Hutchinson M.I."/>
            <person name="Powell A.J."/>
            <person name="Barry K."/>
            <person name="Miller A.N."/>
            <person name="Grigoriev I.V."/>
            <person name="Debuchy R."/>
            <person name="Gladieux P."/>
            <person name="Hiltunen Thoren M."/>
            <person name="Johannesson H."/>
        </authorList>
    </citation>
    <scope>NUCLEOTIDE SEQUENCE</scope>
    <source>
        <strain evidence="5">PSN309</strain>
    </source>
</reference>
<dbReference type="PANTHER" id="PTHR24171:SF9">
    <property type="entry name" value="ANKYRIN REPEAT DOMAIN-CONTAINING PROTEIN 39"/>
    <property type="match status" value="1"/>
</dbReference>
<feature type="compositionally biased region" description="Basic and acidic residues" evidence="4">
    <location>
        <begin position="610"/>
        <end position="619"/>
    </location>
</feature>
<dbReference type="SMART" id="SM00248">
    <property type="entry name" value="ANK"/>
    <property type="match status" value="5"/>
</dbReference>
<feature type="region of interest" description="Disordered" evidence="4">
    <location>
        <begin position="1"/>
        <end position="29"/>
    </location>
</feature>